<sequence length="149" mass="15679">MFAPPPDPLARTTHEEASEVDTRNVALAAVALGAAIGAWAGRPAHEPSPGPALAAAPTPTCHVAVPGAARDEQAALQHLRQQLSHQDCRAGSWLEVRGLPVRQTPYATLPAPDWTARLCVRGNLFEEADTGPTVNFNCIYNGLGSDTPT</sequence>
<accession>A0ABS5EWL7</accession>
<evidence type="ECO:0000313" key="2">
    <source>
        <dbReference type="EMBL" id="MBR0664698.1"/>
    </source>
</evidence>
<dbReference type="RefSeq" id="WP_211852364.1">
    <property type="nucleotide sequence ID" value="NZ_JAAGBB010000010.1"/>
</dbReference>
<evidence type="ECO:0000256" key="1">
    <source>
        <dbReference type="SAM" id="MobiDB-lite"/>
    </source>
</evidence>
<protein>
    <submittedName>
        <fullName evidence="2">Uncharacterized protein</fullName>
    </submittedName>
</protein>
<keyword evidence="3" id="KW-1185">Reference proteome</keyword>
<feature type="region of interest" description="Disordered" evidence="1">
    <location>
        <begin position="1"/>
        <end position="20"/>
    </location>
</feature>
<comment type="caution">
    <text evidence="2">The sequence shown here is derived from an EMBL/GenBank/DDBJ whole genome shotgun (WGS) entry which is preliminary data.</text>
</comment>
<evidence type="ECO:0000313" key="3">
    <source>
        <dbReference type="Proteomes" id="UP001196870"/>
    </source>
</evidence>
<dbReference type="Proteomes" id="UP001196870">
    <property type="component" value="Unassembled WGS sequence"/>
</dbReference>
<proteinExistence type="predicted"/>
<reference evidence="3" key="1">
    <citation type="journal article" date="2021" name="Syst. Appl. Microbiol.">
        <title>Roseomonas hellenica sp. nov., isolated from roots of wild-growing Alkanna tinctoria.</title>
        <authorList>
            <person name="Rat A."/>
            <person name="Naranjo H.D."/>
            <person name="Lebbe L."/>
            <person name="Cnockaert M."/>
            <person name="Krigas N."/>
            <person name="Grigoriadou K."/>
            <person name="Maloupa E."/>
            <person name="Willems A."/>
        </authorList>
    </citation>
    <scope>NUCLEOTIDE SEQUENCE [LARGE SCALE GENOMIC DNA]</scope>
    <source>
        <strain evidence="3">LMG 31523</strain>
    </source>
</reference>
<gene>
    <name evidence="2" type="ORF">GXW71_10075</name>
</gene>
<dbReference type="EMBL" id="JAAGBB010000010">
    <property type="protein sequence ID" value="MBR0664698.1"/>
    <property type="molecule type" value="Genomic_DNA"/>
</dbReference>
<organism evidence="2 3">
    <name type="scientific">Plastoroseomonas hellenica</name>
    <dbReference type="NCBI Taxonomy" id="2687306"/>
    <lineage>
        <taxon>Bacteria</taxon>
        <taxon>Pseudomonadati</taxon>
        <taxon>Pseudomonadota</taxon>
        <taxon>Alphaproteobacteria</taxon>
        <taxon>Acetobacterales</taxon>
        <taxon>Acetobacteraceae</taxon>
        <taxon>Plastoroseomonas</taxon>
    </lineage>
</organism>
<name>A0ABS5EWL7_9PROT</name>